<evidence type="ECO:0000256" key="1">
    <source>
        <dbReference type="ARBA" id="ARBA00004202"/>
    </source>
</evidence>
<evidence type="ECO:0000256" key="3">
    <source>
        <dbReference type="ARBA" id="ARBA00022448"/>
    </source>
</evidence>
<sequence>MNTFGLSIVASDKVFFRGRGINIVIPAQDGQVSILAHHADMMITVVPGEMRFQTEDEQWHEAIVGNGFAQIINNRVSLFADSIEKPEDIDEKRAKEALERAEEQLRQKQSMQEYYVSKASLARAMARMKASKRHE</sequence>
<dbReference type="NCBIfam" id="TIGR01216">
    <property type="entry name" value="ATP_synt_epsi"/>
    <property type="match status" value="1"/>
</dbReference>
<evidence type="ECO:0000259" key="10">
    <source>
        <dbReference type="Pfam" id="PF00401"/>
    </source>
</evidence>
<name>A0ABR7PAI9_9FIRM</name>
<proteinExistence type="inferred from homology"/>
<evidence type="ECO:0000256" key="8">
    <source>
        <dbReference type="HAMAP-Rule" id="MF_00530"/>
    </source>
</evidence>
<keyword evidence="8" id="KW-0375">Hydrogen ion transport</keyword>
<keyword evidence="5 8" id="KW-0472">Membrane</keyword>
<dbReference type="EMBL" id="JACRTP010000002">
    <property type="protein sequence ID" value="MBC8628414.1"/>
    <property type="molecule type" value="Genomic_DNA"/>
</dbReference>
<dbReference type="InterPro" id="IPR036771">
    <property type="entry name" value="ATPsynth_dsu/esu_N"/>
</dbReference>
<dbReference type="Pfam" id="PF02823">
    <property type="entry name" value="ATP-synt_DE_N"/>
    <property type="match status" value="1"/>
</dbReference>
<dbReference type="RefSeq" id="WP_022302851.1">
    <property type="nucleotide sequence ID" value="NZ_DAWEED010000156.1"/>
</dbReference>
<dbReference type="InterPro" id="IPR020547">
    <property type="entry name" value="ATP_synth_F1_esu_C"/>
</dbReference>
<dbReference type="Gene3D" id="1.20.5.440">
    <property type="entry name" value="ATP synthase delta/epsilon subunit, C-terminal domain"/>
    <property type="match status" value="1"/>
</dbReference>
<keyword evidence="7 8" id="KW-0066">ATP synthesis</keyword>
<keyword evidence="13" id="KW-1185">Reference proteome</keyword>
<evidence type="ECO:0000256" key="2">
    <source>
        <dbReference type="ARBA" id="ARBA00005712"/>
    </source>
</evidence>
<keyword evidence="8" id="KW-1003">Cell membrane</keyword>
<accession>A0ABR7PAI9</accession>
<evidence type="ECO:0000256" key="9">
    <source>
        <dbReference type="RuleBase" id="RU003656"/>
    </source>
</evidence>
<dbReference type="InterPro" id="IPR001469">
    <property type="entry name" value="ATP_synth_F1_dsu/esu"/>
</dbReference>
<keyword evidence="3 8" id="KW-0813">Transport</keyword>
<evidence type="ECO:0000259" key="11">
    <source>
        <dbReference type="Pfam" id="PF02823"/>
    </source>
</evidence>
<dbReference type="SUPFAM" id="SSF46604">
    <property type="entry name" value="Epsilon subunit of F1F0-ATP synthase C-terminal domain"/>
    <property type="match status" value="1"/>
</dbReference>
<dbReference type="Pfam" id="PF00401">
    <property type="entry name" value="ATP-synt_DE"/>
    <property type="match status" value="1"/>
</dbReference>
<keyword evidence="6 8" id="KW-0139">CF(1)</keyword>
<dbReference type="SUPFAM" id="SSF51344">
    <property type="entry name" value="Epsilon subunit of F1F0-ATP synthase N-terminal domain"/>
    <property type="match status" value="1"/>
</dbReference>
<feature type="domain" description="ATP synthase F1 complex delta/epsilon subunit N-terminal" evidence="11">
    <location>
        <begin position="6"/>
        <end position="82"/>
    </location>
</feature>
<comment type="similarity">
    <text evidence="2 8 9">Belongs to the ATPase epsilon chain family.</text>
</comment>
<dbReference type="InterPro" id="IPR036794">
    <property type="entry name" value="ATP_F1_dsu/esu_C_sf"/>
</dbReference>
<feature type="domain" description="ATP synthase epsilon subunit C-terminal" evidence="10">
    <location>
        <begin position="87"/>
        <end position="132"/>
    </location>
</feature>
<evidence type="ECO:0000256" key="5">
    <source>
        <dbReference type="ARBA" id="ARBA00023136"/>
    </source>
</evidence>
<evidence type="ECO:0000313" key="13">
    <source>
        <dbReference type="Proteomes" id="UP000661649"/>
    </source>
</evidence>
<keyword evidence="4 8" id="KW-0406">Ion transport</keyword>
<dbReference type="Proteomes" id="UP000661649">
    <property type="component" value="Unassembled WGS sequence"/>
</dbReference>
<dbReference type="Gene3D" id="2.60.15.10">
    <property type="entry name" value="F0F1 ATP synthase delta/epsilon subunit, N-terminal"/>
    <property type="match status" value="1"/>
</dbReference>
<dbReference type="InterPro" id="IPR020546">
    <property type="entry name" value="ATP_synth_F1_dsu/esu_N"/>
</dbReference>
<reference evidence="12 13" key="1">
    <citation type="submission" date="2020-08" db="EMBL/GenBank/DDBJ databases">
        <title>Genome public.</title>
        <authorList>
            <person name="Liu C."/>
            <person name="Sun Q."/>
        </authorList>
    </citation>
    <scope>NUCLEOTIDE SEQUENCE [LARGE SCALE GENOMIC DNA]</scope>
    <source>
        <strain evidence="12 13">3_YM_SP_D4_24.mj</strain>
    </source>
</reference>
<comment type="caution">
    <text evidence="12">The sequence shown here is derived from an EMBL/GenBank/DDBJ whole genome shotgun (WGS) entry which is preliminary data.</text>
</comment>
<dbReference type="PANTHER" id="PTHR13822">
    <property type="entry name" value="ATP SYNTHASE DELTA/EPSILON CHAIN"/>
    <property type="match status" value="1"/>
</dbReference>
<comment type="subcellular location">
    <subcellularLocation>
        <location evidence="1 8">Cell membrane</location>
        <topology evidence="1 8">Peripheral membrane protein</topology>
    </subcellularLocation>
</comment>
<dbReference type="CDD" id="cd12152">
    <property type="entry name" value="F1-ATPase_delta"/>
    <property type="match status" value="1"/>
</dbReference>
<dbReference type="HAMAP" id="MF_00530">
    <property type="entry name" value="ATP_synth_epsil_bac"/>
    <property type="match status" value="1"/>
</dbReference>
<comment type="function">
    <text evidence="8">Produces ATP from ADP in the presence of a proton gradient across the membrane.</text>
</comment>
<evidence type="ECO:0000256" key="6">
    <source>
        <dbReference type="ARBA" id="ARBA00023196"/>
    </source>
</evidence>
<evidence type="ECO:0000313" key="12">
    <source>
        <dbReference type="EMBL" id="MBC8628414.1"/>
    </source>
</evidence>
<gene>
    <name evidence="8 12" type="primary">atpC</name>
    <name evidence="12" type="ORF">H8712_07245</name>
</gene>
<organism evidence="12 13">
    <name type="scientific">Blautia stercoris</name>
    <dbReference type="NCBI Taxonomy" id="871664"/>
    <lineage>
        <taxon>Bacteria</taxon>
        <taxon>Bacillati</taxon>
        <taxon>Bacillota</taxon>
        <taxon>Clostridia</taxon>
        <taxon>Lachnospirales</taxon>
        <taxon>Lachnospiraceae</taxon>
        <taxon>Blautia</taxon>
    </lineage>
</organism>
<dbReference type="PANTHER" id="PTHR13822:SF10">
    <property type="entry name" value="ATP SYNTHASE EPSILON CHAIN, CHLOROPLASTIC"/>
    <property type="match status" value="1"/>
</dbReference>
<protein>
    <recommendedName>
        <fullName evidence="8">ATP synthase epsilon chain</fullName>
    </recommendedName>
    <alternativeName>
        <fullName evidence="8">ATP synthase F1 sector epsilon subunit</fullName>
    </alternativeName>
    <alternativeName>
        <fullName evidence="8">F-ATPase epsilon subunit</fullName>
    </alternativeName>
</protein>
<evidence type="ECO:0000256" key="4">
    <source>
        <dbReference type="ARBA" id="ARBA00023065"/>
    </source>
</evidence>
<evidence type="ECO:0000256" key="7">
    <source>
        <dbReference type="ARBA" id="ARBA00023310"/>
    </source>
</evidence>
<comment type="subunit">
    <text evidence="8 9">F-type ATPases have 2 components, CF(1) - the catalytic core - and CF(0) - the membrane proton channel. CF(1) has five subunits: alpha(3), beta(3), gamma(1), delta(1), epsilon(1). CF(0) has three main subunits: a, b and c.</text>
</comment>